<dbReference type="PRINTS" id="PR01165">
    <property type="entry name" value="CYCOXIDASEI"/>
</dbReference>
<proteinExistence type="inferred from homology"/>
<feature type="compositionally biased region" description="Basic and acidic residues" evidence="7">
    <location>
        <begin position="601"/>
        <end position="629"/>
    </location>
</feature>
<dbReference type="InterPro" id="IPR000883">
    <property type="entry name" value="Cyt_C_Oxase_1"/>
</dbReference>
<feature type="transmembrane region" description="Helical" evidence="8">
    <location>
        <begin position="91"/>
        <end position="113"/>
    </location>
</feature>
<sequence>MSTISLHDTHNHDSHDDHGHHKETFLTKYVFSQDHKMIAKQFLITGIIMAVIAMGLSILFRIQLAWPDKSFPLLETFLGKWAEGGRIKPDFYLALVTIHGTIMVFFVLTAGLSGTFSNLLIPLQIGARDMASPFLNMLSYWFFFTACVIMMSSFFIQTGPASAGWTVYPPLSALPTAISGSGLGMTLWLISMVLFVASSLMGGINYVSTILNMRTKGMDLWKMPLTIWAFFLTAVLGILSFPVLVAGVVLLVFDRSFGTSFYLSDIVMGTQVLPNEGGSPILWQHLFWFLGHPEVYIVIMPAMGLSSEIMSVNSRKPIFGYHAMIYSLIGITILSFIVWGHHMFVTGMNPLLGGVFMITTLIIAVPSAVKTFNWLATLWRGNIRFTPAMLFAIGMVSFFISGGLTGIFLGNASLDINLHDTYFVIAHFHLVMGSAAIFGMLAGVYHYFPKMFGRLMSSKLGYLHFWITFICAYLVFFPLHFLGLDGVPRRYYAFTEFEFMQKWVTVNILVTWSAIIAAMAQVAFLFNFFYSIFKGKVSSQNPWGANTLEWTTPVERLHGNWPGEIPTVYRWPYDYSKPGAEEDFIPQTVPFSQTMSSNMPHDFEGNAEAERIQREWEEKEEAAGRTKLD</sequence>
<evidence type="ECO:0000256" key="3">
    <source>
        <dbReference type="ARBA" id="ARBA00022692"/>
    </source>
</evidence>
<keyword evidence="2 6" id="KW-0679">Respiratory chain</keyword>
<evidence type="ECO:0000256" key="6">
    <source>
        <dbReference type="RuleBase" id="RU000370"/>
    </source>
</evidence>
<keyword evidence="6" id="KW-0479">Metal-binding</keyword>
<dbReference type="InterPro" id="IPR023616">
    <property type="entry name" value="Cyt_c_oxase-like_su1_dom"/>
</dbReference>
<keyword evidence="4 8" id="KW-1133">Transmembrane helix</keyword>
<feature type="transmembrane region" description="Helical" evidence="8">
    <location>
        <begin position="460"/>
        <end position="483"/>
    </location>
</feature>
<comment type="similarity">
    <text evidence="6">Belongs to the heme-copper respiratory oxidase family.</text>
</comment>
<evidence type="ECO:0000256" key="5">
    <source>
        <dbReference type="ARBA" id="ARBA00023136"/>
    </source>
</evidence>
<dbReference type="InterPro" id="IPR023615">
    <property type="entry name" value="Cyt_c_Oxase_su1_BS"/>
</dbReference>
<feature type="domain" description="Cytochrome oxidase subunit I profile" evidence="9">
    <location>
        <begin position="25"/>
        <end position="593"/>
    </location>
</feature>
<feature type="region of interest" description="Disordered" evidence="7">
    <location>
        <begin position="1"/>
        <end position="20"/>
    </location>
</feature>
<dbReference type="PROSITE" id="PS00077">
    <property type="entry name" value="COX1_CUB"/>
    <property type="match status" value="1"/>
</dbReference>
<evidence type="ECO:0000256" key="2">
    <source>
        <dbReference type="ARBA" id="ARBA00022660"/>
    </source>
</evidence>
<keyword evidence="3 6" id="KW-0812">Transmembrane</keyword>
<feature type="transmembrane region" description="Helical" evidence="8">
    <location>
        <begin position="318"/>
        <end position="339"/>
    </location>
</feature>
<feature type="transmembrane region" description="Helical" evidence="8">
    <location>
        <begin position="422"/>
        <end position="448"/>
    </location>
</feature>
<dbReference type="SUPFAM" id="SSF81442">
    <property type="entry name" value="Cytochrome c oxidase subunit I-like"/>
    <property type="match status" value="1"/>
</dbReference>
<feature type="transmembrane region" description="Helical" evidence="8">
    <location>
        <begin position="503"/>
        <end position="530"/>
    </location>
</feature>
<comment type="caution">
    <text evidence="10">The sequence shown here is derived from an EMBL/GenBank/DDBJ whole genome shotgun (WGS) entry which is preliminary data.</text>
</comment>
<evidence type="ECO:0000256" key="4">
    <source>
        <dbReference type="ARBA" id="ARBA00022989"/>
    </source>
</evidence>
<gene>
    <name evidence="10" type="ORF">WAE58_19730</name>
</gene>
<organism evidence="10 11">
    <name type="scientific">Pedobacter panaciterrae</name>
    <dbReference type="NCBI Taxonomy" id="363849"/>
    <lineage>
        <taxon>Bacteria</taxon>
        <taxon>Pseudomonadati</taxon>
        <taxon>Bacteroidota</taxon>
        <taxon>Sphingobacteriia</taxon>
        <taxon>Sphingobacteriales</taxon>
        <taxon>Sphingobacteriaceae</taxon>
        <taxon>Pedobacter</taxon>
    </lineage>
</organism>
<dbReference type="EMBL" id="JBBEUB010000007">
    <property type="protein sequence ID" value="MEJ2904683.1"/>
    <property type="molecule type" value="Genomic_DNA"/>
</dbReference>
<dbReference type="InterPro" id="IPR036927">
    <property type="entry name" value="Cyt_c_oxase-like_su1_sf"/>
</dbReference>
<feature type="compositionally biased region" description="Basic and acidic residues" evidence="7">
    <location>
        <begin position="7"/>
        <end position="20"/>
    </location>
</feature>
<name>A0ABU8NU22_9SPHI</name>
<dbReference type="Pfam" id="PF00115">
    <property type="entry name" value="COX1"/>
    <property type="match status" value="1"/>
</dbReference>
<evidence type="ECO:0000256" key="8">
    <source>
        <dbReference type="SAM" id="Phobius"/>
    </source>
</evidence>
<feature type="transmembrane region" description="Helical" evidence="8">
    <location>
        <begin position="351"/>
        <end position="376"/>
    </location>
</feature>
<dbReference type="PROSITE" id="PS50855">
    <property type="entry name" value="COX1"/>
    <property type="match status" value="1"/>
</dbReference>
<keyword evidence="11" id="KW-1185">Reference proteome</keyword>
<accession>A0ABU8NU22</accession>
<dbReference type="Gene3D" id="1.20.210.10">
    <property type="entry name" value="Cytochrome c oxidase-like, subunit I domain"/>
    <property type="match status" value="1"/>
</dbReference>
<feature type="transmembrane region" description="Helical" evidence="8">
    <location>
        <begin position="42"/>
        <end position="64"/>
    </location>
</feature>
<feature type="region of interest" description="Disordered" evidence="7">
    <location>
        <begin position="596"/>
        <end position="629"/>
    </location>
</feature>
<keyword evidence="6" id="KW-0249">Electron transport</keyword>
<feature type="transmembrane region" description="Helical" evidence="8">
    <location>
        <begin position="286"/>
        <end position="306"/>
    </location>
</feature>
<evidence type="ECO:0000256" key="1">
    <source>
        <dbReference type="ARBA" id="ARBA00004141"/>
    </source>
</evidence>
<feature type="transmembrane region" description="Helical" evidence="8">
    <location>
        <begin position="388"/>
        <end position="410"/>
    </location>
</feature>
<dbReference type="Proteomes" id="UP001378956">
    <property type="component" value="Unassembled WGS sequence"/>
</dbReference>
<dbReference type="PANTHER" id="PTHR10422">
    <property type="entry name" value="CYTOCHROME C OXIDASE SUBUNIT 1"/>
    <property type="match status" value="1"/>
</dbReference>
<keyword evidence="6" id="KW-0349">Heme</keyword>
<feature type="transmembrane region" description="Helical" evidence="8">
    <location>
        <begin position="225"/>
        <end position="253"/>
    </location>
</feature>
<reference evidence="10 11" key="1">
    <citation type="submission" date="2024-03" db="EMBL/GenBank/DDBJ databases">
        <title>Sequence of Lycoming College Course Isolates.</title>
        <authorList>
            <person name="Plotts O."/>
            <person name="Newman J."/>
        </authorList>
    </citation>
    <scope>NUCLEOTIDE SEQUENCE [LARGE SCALE GENOMIC DNA]</scope>
    <source>
        <strain evidence="10 11">CJB-3</strain>
    </source>
</reference>
<dbReference type="PANTHER" id="PTHR10422:SF18">
    <property type="entry name" value="CYTOCHROME C OXIDASE SUBUNIT 1"/>
    <property type="match status" value="1"/>
</dbReference>
<feature type="transmembrane region" description="Helical" evidence="8">
    <location>
        <begin position="134"/>
        <end position="156"/>
    </location>
</feature>
<evidence type="ECO:0000256" key="7">
    <source>
        <dbReference type="SAM" id="MobiDB-lite"/>
    </source>
</evidence>
<evidence type="ECO:0000259" key="9">
    <source>
        <dbReference type="PROSITE" id="PS50855"/>
    </source>
</evidence>
<keyword evidence="6" id="KW-0408">Iron</keyword>
<evidence type="ECO:0000313" key="11">
    <source>
        <dbReference type="Proteomes" id="UP001378956"/>
    </source>
</evidence>
<keyword evidence="5 8" id="KW-0472">Membrane</keyword>
<dbReference type="RefSeq" id="WP_172661718.1">
    <property type="nucleotide sequence ID" value="NZ_CBFGNQ010000005.1"/>
</dbReference>
<feature type="transmembrane region" description="Helical" evidence="8">
    <location>
        <begin position="176"/>
        <end position="204"/>
    </location>
</feature>
<evidence type="ECO:0000313" key="10">
    <source>
        <dbReference type="EMBL" id="MEJ2904683.1"/>
    </source>
</evidence>
<protein>
    <submittedName>
        <fullName evidence="10">Cbb3-type cytochrome c oxidase subunit I</fullName>
    </submittedName>
</protein>
<comment type="subcellular location">
    <subcellularLocation>
        <location evidence="1">Membrane</location>
        <topology evidence="1">Multi-pass membrane protein</topology>
    </subcellularLocation>
</comment>
<keyword evidence="6" id="KW-0813">Transport</keyword>